<keyword evidence="1" id="KW-0812">Transmembrane</keyword>
<name>A0A9D1ZWB0_9FIRM</name>
<evidence type="ECO:0000313" key="3">
    <source>
        <dbReference type="Proteomes" id="UP000886750"/>
    </source>
</evidence>
<feature type="transmembrane region" description="Helical" evidence="1">
    <location>
        <begin position="23"/>
        <end position="45"/>
    </location>
</feature>
<proteinExistence type="predicted"/>
<evidence type="ECO:0008006" key="4">
    <source>
        <dbReference type="Google" id="ProtNLM"/>
    </source>
</evidence>
<dbReference type="EMBL" id="DXCQ01000062">
    <property type="protein sequence ID" value="HIY97377.1"/>
    <property type="molecule type" value="Genomic_DNA"/>
</dbReference>
<protein>
    <recommendedName>
        <fullName evidence="4">Right-handed parallel beta-helix repeat-containing protein</fullName>
    </recommendedName>
</protein>
<reference evidence="2" key="1">
    <citation type="journal article" date="2021" name="PeerJ">
        <title>Extensive microbial diversity within the chicken gut microbiome revealed by metagenomics and culture.</title>
        <authorList>
            <person name="Gilroy R."/>
            <person name="Ravi A."/>
            <person name="Getino M."/>
            <person name="Pursley I."/>
            <person name="Horton D.L."/>
            <person name="Alikhan N.F."/>
            <person name="Baker D."/>
            <person name="Gharbi K."/>
            <person name="Hall N."/>
            <person name="Watson M."/>
            <person name="Adriaenssens E.M."/>
            <person name="Foster-Nyarko E."/>
            <person name="Jarju S."/>
            <person name="Secka A."/>
            <person name="Antonio M."/>
            <person name="Oren A."/>
            <person name="Chaudhuri R.R."/>
            <person name="La Ragione R."/>
            <person name="Hildebrand F."/>
            <person name="Pallen M.J."/>
        </authorList>
    </citation>
    <scope>NUCLEOTIDE SEQUENCE</scope>
    <source>
        <strain evidence="2">1345</strain>
    </source>
</reference>
<comment type="caution">
    <text evidence="2">The sequence shown here is derived from an EMBL/GenBank/DDBJ whole genome shotgun (WGS) entry which is preliminary data.</text>
</comment>
<dbReference type="Gene3D" id="2.160.20.10">
    <property type="entry name" value="Single-stranded right-handed beta-helix, Pectin lyase-like"/>
    <property type="match status" value="1"/>
</dbReference>
<accession>A0A9D1ZWB0</accession>
<dbReference type="Proteomes" id="UP000886750">
    <property type="component" value="Unassembled WGS sequence"/>
</dbReference>
<organism evidence="2 3">
    <name type="scientific">Candidatus Borkfalkia excrementigallinarum</name>
    <dbReference type="NCBI Taxonomy" id="2838506"/>
    <lineage>
        <taxon>Bacteria</taxon>
        <taxon>Bacillati</taxon>
        <taxon>Bacillota</taxon>
        <taxon>Clostridia</taxon>
        <taxon>Christensenellales</taxon>
        <taxon>Christensenellaceae</taxon>
        <taxon>Candidatus Borkfalkia</taxon>
    </lineage>
</organism>
<gene>
    <name evidence="2" type="ORF">H9729_06780</name>
</gene>
<dbReference type="InterPro" id="IPR011050">
    <property type="entry name" value="Pectin_lyase_fold/virulence"/>
</dbReference>
<keyword evidence="1" id="KW-1133">Transmembrane helix</keyword>
<evidence type="ECO:0000256" key="1">
    <source>
        <dbReference type="SAM" id="Phobius"/>
    </source>
</evidence>
<dbReference type="AlphaFoldDB" id="A0A9D1ZWB0"/>
<keyword evidence="1" id="KW-0472">Membrane</keyword>
<reference evidence="2" key="2">
    <citation type="submission" date="2021-04" db="EMBL/GenBank/DDBJ databases">
        <authorList>
            <person name="Gilroy R."/>
        </authorList>
    </citation>
    <scope>NUCLEOTIDE SEQUENCE</scope>
    <source>
        <strain evidence="2">1345</strain>
    </source>
</reference>
<sequence>MMWRRKRELPLEGSKIKEPASDLVLRGFAYFFSICWLIALLFLYVRDMIDAFNSDPYEYNHTSFGIALRGNVDWNADTRLMLTNFVMRDIEFYNCEVGFWGSGKIGFKFVDNFDYGIVDGFLIENIRAKLCGKWAYSFHFMENGVMKNVDSYYSGQNANNFGSCSYLIIAMKNVLVKNIFIDGHYRNAAQNYDGAGFDFEGLCENVTLCDSYIKNIDGPGIMIFNNGGGRDNMDILIDNVTIENYGLNDGVRASAEGAGIQFIGNSNGKISNCKLINVRSQEKTPAYREVNGTKERFVFENNEIITNDLAWSYDFEGGLGHTMGFAGVDFTYDGVTKHVGSTLDRVSARDGYLIAEFGNAEQYLMSPDNIRCELNAVSTLELKLKNNTSATKLRFEYTYEANPRDMSFEIDITPNDTEFKTYTIDLKQAMGANKRGDMKWFKIYLVDGTGEVLFDSFKIF</sequence>
<dbReference type="InterPro" id="IPR012334">
    <property type="entry name" value="Pectin_lyas_fold"/>
</dbReference>
<evidence type="ECO:0000313" key="2">
    <source>
        <dbReference type="EMBL" id="HIY97377.1"/>
    </source>
</evidence>
<dbReference type="SUPFAM" id="SSF51126">
    <property type="entry name" value="Pectin lyase-like"/>
    <property type="match status" value="1"/>
</dbReference>